<dbReference type="AlphaFoldDB" id="A0A9P4R000"/>
<gene>
    <name evidence="2" type="ORF">EJ04DRAFT_603238</name>
</gene>
<name>A0A9P4R000_9PLEO</name>
<feature type="compositionally biased region" description="Basic residues" evidence="1">
    <location>
        <begin position="386"/>
        <end position="412"/>
    </location>
</feature>
<feature type="compositionally biased region" description="Basic residues" evidence="1">
    <location>
        <begin position="495"/>
        <end position="528"/>
    </location>
</feature>
<dbReference type="Proteomes" id="UP000799444">
    <property type="component" value="Unassembled WGS sequence"/>
</dbReference>
<organism evidence="2 3">
    <name type="scientific">Polyplosphaeria fusca</name>
    <dbReference type="NCBI Taxonomy" id="682080"/>
    <lineage>
        <taxon>Eukaryota</taxon>
        <taxon>Fungi</taxon>
        <taxon>Dikarya</taxon>
        <taxon>Ascomycota</taxon>
        <taxon>Pezizomycotina</taxon>
        <taxon>Dothideomycetes</taxon>
        <taxon>Pleosporomycetidae</taxon>
        <taxon>Pleosporales</taxon>
        <taxon>Tetraplosphaeriaceae</taxon>
        <taxon>Polyplosphaeria</taxon>
    </lineage>
</organism>
<dbReference type="PANTHER" id="PTHR35006">
    <property type="entry name" value="GLYOXALASE FAMILY PROTEIN (AFU_ORTHOLOGUE AFUA_5G14830)"/>
    <property type="match status" value="1"/>
</dbReference>
<feature type="compositionally biased region" description="Polar residues" evidence="1">
    <location>
        <begin position="465"/>
        <end position="475"/>
    </location>
</feature>
<accession>A0A9P4R000</accession>
<evidence type="ECO:0000256" key="1">
    <source>
        <dbReference type="SAM" id="MobiDB-lite"/>
    </source>
</evidence>
<dbReference type="EMBL" id="ML996149">
    <property type="protein sequence ID" value="KAF2734302.1"/>
    <property type="molecule type" value="Genomic_DNA"/>
</dbReference>
<feature type="compositionally biased region" description="Basic residues" evidence="1">
    <location>
        <begin position="477"/>
        <end position="486"/>
    </location>
</feature>
<feature type="region of interest" description="Disordered" evidence="1">
    <location>
        <begin position="368"/>
        <end position="428"/>
    </location>
</feature>
<evidence type="ECO:0000313" key="2">
    <source>
        <dbReference type="EMBL" id="KAF2734302.1"/>
    </source>
</evidence>
<dbReference type="SUPFAM" id="SSF54593">
    <property type="entry name" value="Glyoxalase/Bleomycin resistance protein/Dihydroxybiphenyl dioxygenase"/>
    <property type="match status" value="1"/>
</dbReference>
<feature type="compositionally biased region" description="Low complexity" evidence="1">
    <location>
        <begin position="620"/>
        <end position="629"/>
    </location>
</feature>
<dbReference type="InterPro" id="IPR029068">
    <property type="entry name" value="Glyas_Bleomycin-R_OHBP_Dase"/>
</dbReference>
<proteinExistence type="predicted"/>
<dbReference type="PANTHER" id="PTHR35006:SF3">
    <property type="entry name" value="GLYOXALASE FAMILY PROTEIN (AFU_ORTHOLOGUE AFUA_3G06020)"/>
    <property type="match status" value="1"/>
</dbReference>
<keyword evidence="3" id="KW-1185">Reference proteome</keyword>
<reference evidence="2" key="1">
    <citation type="journal article" date="2020" name="Stud. Mycol.">
        <title>101 Dothideomycetes genomes: a test case for predicting lifestyles and emergence of pathogens.</title>
        <authorList>
            <person name="Haridas S."/>
            <person name="Albert R."/>
            <person name="Binder M."/>
            <person name="Bloem J."/>
            <person name="Labutti K."/>
            <person name="Salamov A."/>
            <person name="Andreopoulos B."/>
            <person name="Baker S."/>
            <person name="Barry K."/>
            <person name="Bills G."/>
            <person name="Bluhm B."/>
            <person name="Cannon C."/>
            <person name="Castanera R."/>
            <person name="Culley D."/>
            <person name="Daum C."/>
            <person name="Ezra D."/>
            <person name="Gonzalez J."/>
            <person name="Henrissat B."/>
            <person name="Kuo A."/>
            <person name="Liang C."/>
            <person name="Lipzen A."/>
            <person name="Lutzoni F."/>
            <person name="Magnuson J."/>
            <person name="Mondo S."/>
            <person name="Nolan M."/>
            <person name="Ohm R."/>
            <person name="Pangilinan J."/>
            <person name="Park H.-J."/>
            <person name="Ramirez L."/>
            <person name="Alfaro M."/>
            <person name="Sun H."/>
            <person name="Tritt A."/>
            <person name="Yoshinaga Y."/>
            <person name="Zwiers L.-H."/>
            <person name="Turgeon B."/>
            <person name="Goodwin S."/>
            <person name="Spatafora J."/>
            <person name="Crous P."/>
            <person name="Grigoriev I."/>
        </authorList>
    </citation>
    <scope>NUCLEOTIDE SEQUENCE</scope>
    <source>
        <strain evidence="2">CBS 125425</strain>
    </source>
</reference>
<comment type="caution">
    <text evidence="2">The sequence shown here is derived from an EMBL/GenBank/DDBJ whole genome shotgun (WGS) entry which is preliminary data.</text>
</comment>
<evidence type="ECO:0008006" key="4">
    <source>
        <dbReference type="Google" id="ProtNLM"/>
    </source>
</evidence>
<feature type="region of interest" description="Disordered" evidence="1">
    <location>
        <begin position="120"/>
        <end position="144"/>
    </location>
</feature>
<dbReference type="OrthoDB" id="10249419at2759"/>
<feature type="region of interest" description="Disordered" evidence="1">
    <location>
        <begin position="459"/>
        <end position="629"/>
    </location>
</feature>
<feature type="compositionally biased region" description="Low complexity" evidence="1">
    <location>
        <begin position="583"/>
        <end position="595"/>
    </location>
</feature>
<dbReference type="Gene3D" id="3.10.180.10">
    <property type="entry name" value="2,3-Dihydroxybiphenyl 1,2-Dioxygenase, domain 1"/>
    <property type="match status" value="1"/>
</dbReference>
<sequence length="629" mass="66307">MPTSSCAKKLLGKSPEVSRKPTWLIFSSVKAGAAHIAFTAPSRTSVRDFYAAALNAGGRPNGAPGARTEDADHFNAAVLDFDGNSIEVVFRNEPDIRDDGTVIEHSRVLTWQRSVAESIRDDRSVVSSRAPTSAPNQTLPPAPSIALSKAPSVISKAASMVRSVSEPVAVPQVQPAPSVTTTSSGDSAAKKIIGTLIGAAAGAAVVYAAMKSEGDSAKKEAKFVAFQKAKALEAETQEQPKAPLPDPQLIHDAPPPSIHRNISDTGSRYSVSQAHVPRAIEPAPSSYYGGIYRAPSYTTVPPTQVADRPMIEYAPAYSVAPSRARTDFTVPHRSFTSPEVLTVAKARSVAPSAAPSAAPSTLISSFVPEQVPRRSSEGSIASYHSSRSKAKSSHTHASKHTSASKHSSKSRSRAPSPSPSPTPGKAASIVGSILGRDAASTASKKDKVAEYLDIDDLDINDSDTVAPSDSISNAGSRRSHRSHKSSSRSGSVASKHSHSSKHGHKSHRSRSKDSHHSHHSHSSKKSSHHSRDSPLSQEWHDVEQYLVPPTVVSEPSDASTVRPSSKAKASRKDSVHQYDGLFSGNANWGAGSAASLPVRGITESMVGESREGSGRRGGKRSVVSYAMGQ</sequence>
<protein>
    <recommendedName>
        <fullName evidence="4">VOC domain-containing protein</fullName>
    </recommendedName>
</protein>
<evidence type="ECO:0000313" key="3">
    <source>
        <dbReference type="Proteomes" id="UP000799444"/>
    </source>
</evidence>